<dbReference type="InterPro" id="IPR039426">
    <property type="entry name" value="TonB-dep_rcpt-like"/>
</dbReference>
<dbReference type="PANTHER" id="PTHR30069:SF29">
    <property type="entry name" value="HEMOGLOBIN AND HEMOGLOBIN-HAPTOGLOBIN-BINDING PROTEIN 1-RELATED"/>
    <property type="match status" value="1"/>
</dbReference>
<keyword evidence="11" id="KW-1185">Reference proteome</keyword>
<comment type="subcellular location">
    <subcellularLocation>
        <location evidence="1 8">Cell outer membrane</location>
        <topology evidence="1 8">Multi-pass membrane protein</topology>
    </subcellularLocation>
</comment>
<evidence type="ECO:0000256" key="3">
    <source>
        <dbReference type="ARBA" id="ARBA00022452"/>
    </source>
</evidence>
<keyword evidence="7 8" id="KW-0998">Cell outer membrane</keyword>
<dbReference type="InterPro" id="IPR023996">
    <property type="entry name" value="TonB-dep_OMP_SusC/RagA"/>
</dbReference>
<sequence>MKKRITRHDCVHLIMKISVPFVLILLMAGITYARTGHAQEMLNRKVSIEAESAELKSVLNQISKSSKVRFSYVASLVNNRKVSITAKNERLEVILERLLVPLRIAYSVSDNFIILNKEADQEQAPIKTGAQEMDASHSSDYIATVIEKSVSGQVVAENGEKLPGVNITIKGTTTGTTTDANGKYSLVVPVDNAVLIFSFVGFTSQQILVNSRSKIDVTLLVDNKALEEVVVVGYGEQKKATLTGAISSVDSKVFQDRGVVSNPLATLQGQVAGVIVTRNSAAPGQEGWNFQIRGAASVNGSEPLVIVDGIPLVNSNALNSINPQDIDNISFLKDASAAIYGARAAGGVVLITTKRAKSGKATIQYNGSVSQKRMGLKPSFLNGDQYGKYMLEAISNASTGGIPDENWIWTKYARAWINRPASGYIDKNTPEYIAGGETIGFTDVKDYTFFDTNPIDILWGKGRAVSNQHDLSLAARTENLGYRLSFGYLNDGSMLQWGQNSSKRYNTRLAFDYTFSPRFKLETNISLEKNDVVVPSRQGEINFGSQPGFPVATINGNPYAWGTQPARNWLLKLGGENKTMNNRVFVNTKLQFNIAKDLNLIAQAGYNWAATDGQNQYKYISNIYNYTETYQYQANPSQSQSGYERSLKKDTYFNTNAFLEYKKVLAHDHSIGVLAGGNFEKDEFNYFSTRTGYLASNDVPSLGLSLGDNTTRTNLEVRNHWAIASAFGRFNYAYKDKYLFEANARYDGSSKFDAANRWKFYSGLSAGWRITQESFMQNVHALDELKLRGSIGTVGNQTGIGLYDYIQLTNLSNTGAVLGGYTSRSVTAAPSDTLVSTNRTWETIRNSNIGVDFAVLKHRLTGSFDYFWKQNKNMLLPQTYSAVLGAVAPTANIGHLKVWGWETSLGWRDKIGSVSYHINGTLTDNNNKLVSYGGANIVTAGKKNIEGYALDSYFGVKYDGRIQTEEQAVNYALLVPGSSIFMPSATQMIKGINMYQDINGDGKLTNAGANQHLLGQKDANGKEIGDGDVVYLGRSDPRYVFGLNMGAEWKGFDFSAVFQGVGKRIVYRRSDWSTPFGDIWQGHANWWVGKTWTPDNINAELPILTTATNKGFGGYGGYNYQISDWSMQNGAYVRLKNIVLGYTLPNTVTRKAKIEKLRVYFSGNDLWEFTKSQDKWDPEQNVEAWVGGSTRYPFYRLLTFGVNVTF</sequence>
<keyword evidence="10" id="KW-0675">Receptor</keyword>
<evidence type="ECO:0000313" key="11">
    <source>
        <dbReference type="Proteomes" id="UP000304900"/>
    </source>
</evidence>
<dbReference type="InterPro" id="IPR036942">
    <property type="entry name" value="Beta-barrel_TonB_sf"/>
</dbReference>
<dbReference type="Gene3D" id="2.170.130.10">
    <property type="entry name" value="TonB-dependent receptor, plug domain"/>
    <property type="match status" value="1"/>
</dbReference>
<evidence type="ECO:0000256" key="5">
    <source>
        <dbReference type="ARBA" id="ARBA00022729"/>
    </source>
</evidence>
<dbReference type="GO" id="GO:0015344">
    <property type="term" value="F:siderophore uptake transmembrane transporter activity"/>
    <property type="evidence" value="ECO:0007669"/>
    <property type="project" value="TreeGrafter"/>
</dbReference>
<dbReference type="InterPro" id="IPR023997">
    <property type="entry name" value="TonB-dep_OMP_SusC/RagA_CS"/>
</dbReference>
<dbReference type="GO" id="GO:0044718">
    <property type="term" value="P:siderophore transmembrane transport"/>
    <property type="evidence" value="ECO:0007669"/>
    <property type="project" value="TreeGrafter"/>
</dbReference>
<dbReference type="InterPro" id="IPR037066">
    <property type="entry name" value="Plug_dom_sf"/>
</dbReference>
<evidence type="ECO:0000256" key="2">
    <source>
        <dbReference type="ARBA" id="ARBA00022448"/>
    </source>
</evidence>
<dbReference type="PANTHER" id="PTHR30069">
    <property type="entry name" value="TONB-DEPENDENT OUTER MEMBRANE RECEPTOR"/>
    <property type="match status" value="1"/>
</dbReference>
<proteinExistence type="inferred from homology"/>
<dbReference type="PROSITE" id="PS52016">
    <property type="entry name" value="TONB_DEPENDENT_REC_3"/>
    <property type="match status" value="1"/>
</dbReference>
<dbReference type="GO" id="GO:0009279">
    <property type="term" value="C:cell outer membrane"/>
    <property type="evidence" value="ECO:0007669"/>
    <property type="project" value="UniProtKB-SubCell"/>
</dbReference>
<keyword evidence="3 8" id="KW-1134">Transmembrane beta strand</keyword>
<organism evidence="10 11">
    <name type="scientific">Dyadobacter frigoris</name>
    <dbReference type="NCBI Taxonomy" id="2576211"/>
    <lineage>
        <taxon>Bacteria</taxon>
        <taxon>Pseudomonadati</taxon>
        <taxon>Bacteroidota</taxon>
        <taxon>Cytophagia</taxon>
        <taxon>Cytophagales</taxon>
        <taxon>Spirosomataceae</taxon>
        <taxon>Dyadobacter</taxon>
    </lineage>
</organism>
<keyword evidence="6 8" id="KW-0472">Membrane</keyword>
<accession>A0A4U6CW50</accession>
<dbReference type="AlphaFoldDB" id="A0A4U6CW50"/>
<evidence type="ECO:0000313" key="10">
    <source>
        <dbReference type="EMBL" id="TKT87975.1"/>
    </source>
</evidence>
<dbReference type="InterPro" id="IPR008969">
    <property type="entry name" value="CarboxyPept-like_regulatory"/>
</dbReference>
<evidence type="ECO:0000256" key="6">
    <source>
        <dbReference type="ARBA" id="ARBA00023136"/>
    </source>
</evidence>
<keyword evidence="2 8" id="KW-0813">Transport</keyword>
<protein>
    <submittedName>
        <fullName evidence="10">TonB-dependent receptor</fullName>
    </submittedName>
</protein>
<evidence type="ECO:0000256" key="1">
    <source>
        <dbReference type="ARBA" id="ARBA00004571"/>
    </source>
</evidence>
<dbReference type="Pfam" id="PF07715">
    <property type="entry name" value="Plug"/>
    <property type="match status" value="1"/>
</dbReference>
<evidence type="ECO:0000256" key="4">
    <source>
        <dbReference type="ARBA" id="ARBA00022692"/>
    </source>
</evidence>
<keyword evidence="4 8" id="KW-0812">Transmembrane</keyword>
<comment type="caution">
    <text evidence="10">The sequence shown here is derived from an EMBL/GenBank/DDBJ whole genome shotgun (WGS) entry which is preliminary data.</text>
</comment>
<dbReference type="Gene3D" id="2.40.170.20">
    <property type="entry name" value="TonB-dependent receptor, beta-barrel domain"/>
    <property type="match status" value="1"/>
</dbReference>
<dbReference type="Pfam" id="PF13715">
    <property type="entry name" value="CarbopepD_reg_2"/>
    <property type="match status" value="1"/>
</dbReference>
<evidence type="ECO:0000259" key="9">
    <source>
        <dbReference type="Pfam" id="PF07715"/>
    </source>
</evidence>
<evidence type="ECO:0000256" key="7">
    <source>
        <dbReference type="ARBA" id="ARBA00023237"/>
    </source>
</evidence>
<keyword evidence="5" id="KW-0732">Signal</keyword>
<reference evidence="10 11" key="1">
    <citation type="submission" date="2019-05" db="EMBL/GenBank/DDBJ databases">
        <title>Dyadobacter AR-3-8 sp. nov., isolated from arctic soil.</title>
        <authorList>
            <person name="Chaudhary D.K."/>
        </authorList>
    </citation>
    <scope>NUCLEOTIDE SEQUENCE [LARGE SCALE GENOMIC DNA]</scope>
    <source>
        <strain evidence="10 11">AR-3-8</strain>
    </source>
</reference>
<dbReference type="EMBL" id="SZVO01000017">
    <property type="protein sequence ID" value="TKT87975.1"/>
    <property type="molecule type" value="Genomic_DNA"/>
</dbReference>
<dbReference type="Gene3D" id="2.60.40.1120">
    <property type="entry name" value="Carboxypeptidase-like, regulatory domain"/>
    <property type="match status" value="1"/>
</dbReference>
<comment type="similarity">
    <text evidence="8">Belongs to the TonB-dependent receptor family.</text>
</comment>
<dbReference type="SUPFAM" id="SSF56935">
    <property type="entry name" value="Porins"/>
    <property type="match status" value="1"/>
</dbReference>
<gene>
    <name evidence="10" type="ORF">FDK13_28135</name>
</gene>
<feature type="domain" description="TonB-dependent receptor plug" evidence="9">
    <location>
        <begin position="239"/>
        <end position="348"/>
    </location>
</feature>
<dbReference type="SUPFAM" id="SSF49464">
    <property type="entry name" value="Carboxypeptidase regulatory domain-like"/>
    <property type="match status" value="1"/>
</dbReference>
<dbReference type="NCBIfam" id="TIGR04056">
    <property type="entry name" value="OMP_RagA_SusC"/>
    <property type="match status" value="1"/>
</dbReference>
<dbReference type="NCBIfam" id="TIGR04057">
    <property type="entry name" value="SusC_RagA_signa"/>
    <property type="match status" value="1"/>
</dbReference>
<dbReference type="RefSeq" id="WP_137343361.1">
    <property type="nucleotide sequence ID" value="NZ_SZVO01000017.1"/>
</dbReference>
<name>A0A4U6CW50_9BACT</name>
<dbReference type="Proteomes" id="UP000304900">
    <property type="component" value="Unassembled WGS sequence"/>
</dbReference>
<evidence type="ECO:0000256" key="8">
    <source>
        <dbReference type="PROSITE-ProRule" id="PRU01360"/>
    </source>
</evidence>
<dbReference type="InterPro" id="IPR012910">
    <property type="entry name" value="Plug_dom"/>
</dbReference>
<dbReference type="OrthoDB" id="9768177at2"/>